<accession>A0A7G6U312</accession>
<dbReference type="RefSeq" id="WP_184512136.1">
    <property type="nucleotide sequence ID" value="NZ_CP050292.1"/>
</dbReference>
<gene>
    <name evidence="1" type="ORF">HB776_20925</name>
</gene>
<dbReference type="AlphaFoldDB" id="A0A7G6U312"/>
<proteinExistence type="predicted"/>
<evidence type="ECO:0000313" key="2">
    <source>
        <dbReference type="Proteomes" id="UP000515291"/>
    </source>
</evidence>
<reference evidence="2" key="1">
    <citation type="journal article" date="2020" name="Mol. Plant Microbe">
        <title>Rhizobial microsymbionts of the narrowly endemic Oxytropis species growing in Kamchatka are characterized by significant genetic diversity and possess a set of genes that are associated with T3SS and T6SS secretion systems and can affect the development of symbiosis.</title>
        <authorList>
            <person name="Safronova V."/>
            <person name="Guro P."/>
            <person name="Sazanova A."/>
            <person name="Kuznetsova I."/>
            <person name="Belimov A."/>
            <person name="Yakubov V."/>
            <person name="Chirak E."/>
            <person name="Afonin A."/>
            <person name="Gogolev Y."/>
            <person name="Andronov E."/>
            <person name="Tikhonovich I."/>
        </authorList>
    </citation>
    <scope>NUCLEOTIDE SEQUENCE [LARGE SCALE GENOMIC DNA]</scope>
    <source>
        <strain evidence="2">581</strain>
    </source>
</reference>
<dbReference type="Proteomes" id="UP000515291">
    <property type="component" value="Chromosome"/>
</dbReference>
<evidence type="ECO:0000313" key="1">
    <source>
        <dbReference type="EMBL" id="QND73394.1"/>
    </source>
</evidence>
<name>A0A7G6U312_9BRAD</name>
<organism evidence="1 2">
    <name type="scientific">Tardiphaga robiniae</name>
    <dbReference type="NCBI Taxonomy" id="943830"/>
    <lineage>
        <taxon>Bacteria</taxon>
        <taxon>Pseudomonadati</taxon>
        <taxon>Pseudomonadota</taxon>
        <taxon>Alphaproteobacteria</taxon>
        <taxon>Hyphomicrobiales</taxon>
        <taxon>Nitrobacteraceae</taxon>
        <taxon>Tardiphaga</taxon>
    </lineage>
</organism>
<dbReference type="EMBL" id="CP050292">
    <property type="protein sequence ID" value="QND73394.1"/>
    <property type="molecule type" value="Genomic_DNA"/>
</dbReference>
<dbReference type="KEGG" id="trb:HB776_20925"/>
<sequence length="169" mass="19598">MGSEPKPKAPSKAKRRRKPPEEFVDYIIWIESWDWSYSLSLNTDRRAVDPYHEFRHLQISGRLLHPKGLKTDRVEITLLPSYDLLPSAGKKRQPRCVGSLDVHDDRIAGLVSIPMDALPPILQMLMKGHFRIVEMRGARFRYHQALCNSFRLEMKLDKDDLPVGVELPR</sequence>
<protein>
    <submittedName>
        <fullName evidence="1">Uncharacterized protein</fullName>
    </submittedName>
</protein>